<evidence type="ECO:0000313" key="3">
    <source>
        <dbReference type="Proteomes" id="UP000321353"/>
    </source>
</evidence>
<dbReference type="Gene3D" id="3.40.50.2000">
    <property type="entry name" value="Glycogen Phosphorylase B"/>
    <property type="match status" value="1"/>
</dbReference>
<dbReference type="AlphaFoldDB" id="A0A5B9MIC9"/>
<reference evidence="2 3" key="1">
    <citation type="submission" date="2019-02" db="EMBL/GenBank/DDBJ databases">
        <title>Planctomycetal bacteria perform biofilm scaping via a novel small molecule.</title>
        <authorList>
            <person name="Jeske O."/>
            <person name="Boedeker C."/>
            <person name="Wiegand S."/>
            <person name="Breitling P."/>
            <person name="Kallscheuer N."/>
            <person name="Jogler M."/>
            <person name="Rohde M."/>
            <person name="Petersen J."/>
            <person name="Medema M.H."/>
            <person name="Surup F."/>
            <person name="Jogler C."/>
        </authorList>
    </citation>
    <scope>NUCLEOTIDE SEQUENCE [LARGE SCALE GENOMIC DNA]</scope>
    <source>
        <strain evidence="2 3">Mal15</strain>
    </source>
</reference>
<dbReference type="RefSeq" id="WP_147868767.1">
    <property type="nucleotide sequence ID" value="NZ_CP036264.1"/>
</dbReference>
<dbReference type="SUPFAM" id="SSF53756">
    <property type="entry name" value="UDP-Glycosyltransferase/glycogen phosphorylase"/>
    <property type="match status" value="1"/>
</dbReference>
<proteinExistence type="predicted"/>
<protein>
    <recommendedName>
        <fullName evidence="4">Exostosin family protein</fullName>
    </recommendedName>
</protein>
<accession>A0A5B9MIC9</accession>
<evidence type="ECO:0000256" key="1">
    <source>
        <dbReference type="SAM" id="MobiDB-lite"/>
    </source>
</evidence>
<organism evidence="2 3">
    <name type="scientific">Stieleria maiorica</name>
    <dbReference type="NCBI Taxonomy" id="2795974"/>
    <lineage>
        <taxon>Bacteria</taxon>
        <taxon>Pseudomonadati</taxon>
        <taxon>Planctomycetota</taxon>
        <taxon>Planctomycetia</taxon>
        <taxon>Pirellulales</taxon>
        <taxon>Pirellulaceae</taxon>
        <taxon>Stieleria</taxon>
    </lineage>
</organism>
<evidence type="ECO:0008006" key="4">
    <source>
        <dbReference type="Google" id="ProtNLM"/>
    </source>
</evidence>
<keyword evidence="3" id="KW-1185">Reference proteome</keyword>
<dbReference type="Proteomes" id="UP000321353">
    <property type="component" value="Chromosome"/>
</dbReference>
<dbReference type="EMBL" id="CP036264">
    <property type="protein sequence ID" value="QEF99365.1"/>
    <property type="molecule type" value="Genomic_DNA"/>
</dbReference>
<evidence type="ECO:0000313" key="2">
    <source>
        <dbReference type="EMBL" id="QEF99365.1"/>
    </source>
</evidence>
<sequence>MKLKHLLRYPFDIRVAEEHLASPSKVDVETTEATIGIDLYSDQMLFDGGRHLACLAASAGKIGSKVILRCSRWLLAAIAHKSHGGRFLSMPNVCWIDPQATFPPQSLVLLDTDGGQADRVLSRQRTVAMLIGRDPVDKTLVMPYPMHPQQITDATEAREDMLRRRIKAGIFFAGNQNRRYGRDSMHHEFGVLSRLEILSTLRSHFDVRIATRDSGGRDDQIVLRDSASDPIPAQDWMNTIAAHQFFLCCPGASQPVCHNAIEAMSVGTIPILEYADRFHPELVDGVNAICFRGRKGLVAAIRRIDSMPPEKRARLSRNVCQHYDAHLDGGRFLKRLRDELNTDFVDQVSMPFHNRNFYSTSSPPSGRVPLGHRRAA</sequence>
<gene>
    <name evidence="2" type="ORF">Mal15_34290</name>
</gene>
<dbReference type="KEGG" id="smam:Mal15_34290"/>
<feature type="region of interest" description="Disordered" evidence="1">
    <location>
        <begin position="355"/>
        <end position="376"/>
    </location>
</feature>
<name>A0A5B9MIC9_9BACT</name>